<evidence type="ECO:0000259" key="3">
    <source>
        <dbReference type="Pfam" id="PF01494"/>
    </source>
</evidence>
<dbReference type="SUPFAM" id="SSF51905">
    <property type="entry name" value="FAD/NAD(P)-binding domain"/>
    <property type="match status" value="1"/>
</dbReference>
<sequence>MENIRYHTDVLIVGSGPAGSTTSALLSSYGIQNMVVTKYNWLANTPRAHITNQRAMEVFRDLGIEEEVIEKAVPQELMGNNVFCESLAGEELGRLYSWGNHPQRMADYTMASPTKICDIPQDLLEPIIMADAARKGAHYKFDTEYISLEQDKDGITATVQDRLSGETYQIRAKYLIGADGGRSKVAEDIGLPYDGEMGVAGSMNIVFKMDLTKYVAHRPSVLYWVLQPGSNVGGIGMGLVRMVRPWNRWLIVWGYDISEGKREVSDQEAKEIVQKLVGDDSIPIEIESTSTWTVNNCWATEISKGRVFCMGDAIHRHPPSNGLGSNTSVQDAFNIAWKLAMVLKGQAGEKLLESYSEERTPIAKQIVQRANKSIAEFGPIFESLGLTDTNDPVEMLNNMAKRKENNLTAIEQREKLRKAIQFKSYEFNCHGVELNQRYQSKAISSDGTPEPEYSRCKELYYQATTWPGARLPHVWLGKDGHRISTLDICGKGKFTLLTGIGGEKWIDVVNQINENLGLNIEIKTIGTGLDYEDLYGEWADQREISESGCLLIRPDFHVAFRAHDAHSDQLDKLPNAIKSILNL</sequence>
<dbReference type="InterPro" id="IPR036188">
    <property type="entry name" value="FAD/NAD-bd_sf"/>
</dbReference>
<accession>A0A1N7NEL5</accession>
<gene>
    <name evidence="4" type="ORF">SAMN05421761_109128</name>
</gene>
<keyword evidence="4" id="KW-0560">Oxidoreductase</keyword>
<reference evidence="5" key="1">
    <citation type="submission" date="2017-01" db="EMBL/GenBank/DDBJ databases">
        <authorList>
            <person name="Varghese N."/>
            <person name="Submissions S."/>
        </authorList>
    </citation>
    <scope>NUCLEOTIDE SEQUENCE [LARGE SCALE GENOMIC DNA]</scope>
    <source>
        <strain evidence="5">DSM 46698</strain>
    </source>
</reference>
<organism evidence="4 5">
    <name type="scientific">Belliella pelovolcani</name>
    <dbReference type="NCBI Taxonomy" id="529505"/>
    <lineage>
        <taxon>Bacteria</taxon>
        <taxon>Pseudomonadati</taxon>
        <taxon>Bacteroidota</taxon>
        <taxon>Cytophagia</taxon>
        <taxon>Cytophagales</taxon>
        <taxon>Cyclobacteriaceae</taxon>
        <taxon>Belliella</taxon>
    </lineage>
</organism>
<dbReference type="RefSeq" id="WP_076501677.1">
    <property type="nucleotide sequence ID" value="NZ_FTOP01000009.1"/>
</dbReference>
<dbReference type="PRINTS" id="PR00420">
    <property type="entry name" value="RNGMNOXGNASE"/>
</dbReference>
<evidence type="ECO:0000256" key="2">
    <source>
        <dbReference type="ARBA" id="ARBA00022827"/>
    </source>
</evidence>
<dbReference type="PANTHER" id="PTHR43004:SF8">
    <property type="entry name" value="FAD-BINDING DOMAIN-CONTAINING PROTEIN-RELATED"/>
    <property type="match status" value="1"/>
</dbReference>
<dbReference type="EMBL" id="FTOP01000009">
    <property type="protein sequence ID" value="SIS96681.1"/>
    <property type="molecule type" value="Genomic_DNA"/>
</dbReference>
<dbReference type="GO" id="GO:0071949">
    <property type="term" value="F:FAD binding"/>
    <property type="evidence" value="ECO:0007669"/>
    <property type="project" value="InterPro"/>
</dbReference>
<dbReference type="InterPro" id="IPR050641">
    <property type="entry name" value="RIFMO-like"/>
</dbReference>
<proteinExistence type="predicted"/>
<dbReference type="Pfam" id="PF01494">
    <property type="entry name" value="FAD_binding_3"/>
    <property type="match status" value="1"/>
</dbReference>
<keyword evidence="5" id="KW-1185">Reference proteome</keyword>
<keyword evidence="4" id="KW-0503">Monooxygenase</keyword>
<protein>
    <submittedName>
        <fullName evidence="4">2,4-dichlorophenol 6-monooxygenase</fullName>
    </submittedName>
</protein>
<dbReference type="InterPro" id="IPR002938">
    <property type="entry name" value="FAD-bd"/>
</dbReference>
<dbReference type="GO" id="GO:0016709">
    <property type="term" value="F:oxidoreductase activity, acting on paired donors, with incorporation or reduction of molecular oxygen, NAD(P)H as one donor, and incorporation of one atom of oxygen"/>
    <property type="evidence" value="ECO:0007669"/>
    <property type="project" value="UniProtKB-ARBA"/>
</dbReference>
<keyword evidence="2" id="KW-0274">FAD</keyword>
<dbReference type="Gene3D" id="3.30.9.10">
    <property type="entry name" value="D-Amino Acid Oxidase, subunit A, domain 2"/>
    <property type="match status" value="1"/>
</dbReference>
<dbReference type="STRING" id="529505.SAMN05421761_109128"/>
<evidence type="ECO:0000313" key="5">
    <source>
        <dbReference type="Proteomes" id="UP000186026"/>
    </source>
</evidence>
<dbReference type="PANTHER" id="PTHR43004">
    <property type="entry name" value="TRK SYSTEM POTASSIUM UPTAKE PROTEIN"/>
    <property type="match status" value="1"/>
</dbReference>
<dbReference type="Pfam" id="PF21274">
    <property type="entry name" value="Rng_hyd_C"/>
    <property type="match status" value="1"/>
</dbReference>
<dbReference type="Proteomes" id="UP000186026">
    <property type="component" value="Unassembled WGS sequence"/>
</dbReference>
<keyword evidence="1" id="KW-0285">Flavoprotein</keyword>
<dbReference type="OrthoDB" id="9766816at2"/>
<evidence type="ECO:0000313" key="4">
    <source>
        <dbReference type="EMBL" id="SIS96681.1"/>
    </source>
</evidence>
<evidence type="ECO:0000256" key="1">
    <source>
        <dbReference type="ARBA" id="ARBA00022630"/>
    </source>
</evidence>
<dbReference type="Gene3D" id="3.50.50.60">
    <property type="entry name" value="FAD/NAD(P)-binding domain"/>
    <property type="match status" value="1"/>
</dbReference>
<dbReference type="AlphaFoldDB" id="A0A1N7NEL5"/>
<name>A0A1N7NEL5_9BACT</name>
<feature type="domain" description="FAD-binding" evidence="3">
    <location>
        <begin position="8"/>
        <end position="370"/>
    </location>
</feature>
<dbReference type="Gene3D" id="3.40.30.120">
    <property type="match status" value="1"/>
</dbReference>